<evidence type="ECO:0000256" key="2">
    <source>
        <dbReference type="ARBA" id="ARBA00022840"/>
    </source>
</evidence>
<feature type="domain" description="AAA+ ATPase" evidence="5">
    <location>
        <begin position="255"/>
        <end position="379"/>
    </location>
</feature>
<dbReference type="InterPro" id="IPR027417">
    <property type="entry name" value="P-loop_NTPase"/>
</dbReference>
<dbReference type="GO" id="GO:0016887">
    <property type="term" value="F:ATP hydrolysis activity"/>
    <property type="evidence" value="ECO:0007669"/>
    <property type="project" value="InterPro"/>
</dbReference>
<dbReference type="KEGG" id="cmp:Cha6605_6329"/>
<evidence type="ECO:0000259" key="5">
    <source>
        <dbReference type="SMART" id="SM00382"/>
    </source>
</evidence>
<name>K9UPZ2_CHAP6</name>
<dbReference type="PANTHER" id="PTHR42960:SF1">
    <property type="entry name" value="YCF46 PROTEIN"/>
    <property type="match status" value="1"/>
</dbReference>
<dbReference type="SUPFAM" id="SSF52540">
    <property type="entry name" value="P-loop containing nucleoside triphosphate hydrolases"/>
    <property type="match status" value="1"/>
</dbReference>
<protein>
    <recommendedName>
        <fullName evidence="4">Uncharacterized AAA domain-containing protein ycf46</fullName>
    </recommendedName>
</protein>
<evidence type="ECO:0000256" key="1">
    <source>
        <dbReference type="ARBA" id="ARBA00022741"/>
    </source>
</evidence>
<dbReference type="OrthoDB" id="9809379at2"/>
<accession>K9UPZ2</accession>
<organism evidence="6 7">
    <name type="scientific">Chamaesiphon minutus (strain ATCC 27169 / PCC 6605)</name>
    <dbReference type="NCBI Taxonomy" id="1173020"/>
    <lineage>
        <taxon>Bacteria</taxon>
        <taxon>Bacillati</taxon>
        <taxon>Cyanobacteriota</taxon>
        <taxon>Cyanophyceae</taxon>
        <taxon>Gomontiellales</taxon>
        <taxon>Chamaesiphonaceae</taxon>
        <taxon>Chamaesiphon</taxon>
    </lineage>
</organism>
<dbReference type="Gene3D" id="3.40.50.300">
    <property type="entry name" value="P-loop containing nucleotide triphosphate hydrolases"/>
    <property type="match status" value="1"/>
</dbReference>
<keyword evidence="2" id="KW-0067">ATP-binding</keyword>
<comment type="similarity">
    <text evidence="3">Belongs to the AAA ATPase family. Highly divergent.</text>
</comment>
<dbReference type="Pfam" id="PF00004">
    <property type="entry name" value="AAA"/>
    <property type="match status" value="1"/>
</dbReference>
<evidence type="ECO:0000313" key="7">
    <source>
        <dbReference type="Proteomes" id="UP000010366"/>
    </source>
</evidence>
<dbReference type="RefSeq" id="WP_015329036.1">
    <property type="nucleotide sequence ID" value="NC_020053.1"/>
</dbReference>
<dbReference type="AlphaFoldDB" id="K9UPZ2"/>
<geneLocation type="plasmid" evidence="6 7">
    <name>pCHA6605.01</name>
</geneLocation>
<gene>
    <name evidence="6" type="ORF">Cha6605_6329</name>
</gene>
<reference evidence="6 7" key="1">
    <citation type="submission" date="2012-05" db="EMBL/GenBank/DDBJ databases">
        <title>Noncontiguous Finished plasmid 1 of genome of Chamaesiphon sp. PCC 6605.</title>
        <authorList>
            <consortium name="US DOE Joint Genome Institute"/>
            <person name="Gugger M."/>
            <person name="Coursin T."/>
            <person name="Rippka R."/>
            <person name="Tandeau De Marsac N."/>
            <person name="Huntemann M."/>
            <person name="Wei C.-L."/>
            <person name="Han J."/>
            <person name="Detter J.C."/>
            <person name="Han C."/>
            <person name="Tapia R."/>
            <person name="Chen A."/>
            <person name="Kyrpides N."/>
            <person name="Mavromatis K."/>
            <person name="Markowitz V."/>
            <person name="Szeto E."/>
            <person name="Ivanova N."/>
            <person name="Pagani I."/>
            <person name="Pati A."/>
            <person name="Goodwin L."/>
            <person name="Nordberg H.P."/>
            <person name="Cantor M.N."/>
            <person name="Hua S.X."/>
            <person name="Woyke T."/>
            <person name="Kerfeld C.A."/>
        </authorList>
    </citation>
    <scope>NUCLEOTIDE SEQUENCE [LARGE SCALE GENOMIC DNA]</scope>
    <source>
        <strain evidence="7">ATCC 27169 / PCC 6605</strain>
        <plasmid evidence="7">Plasmid pCHA6605.01</plasmid>
    </source>
</reference>
<dbReference type="PANTHER" id="PTHR42960">
    <property type="entry name" value="YCF46 PROTEIN"/>
    <property type="match status" value="1"/>
</dbReference>
<evidence type="ECO:0000256" key="4">
    <source>
        <dbReference type="ARBA" id="ARBA00040480"/>
    </source>
</evidence>
<proteinExistence type="inferred from homology"/>
<evidence type="ECO:0000313" key="6">
    <source>
        <dbReference type="EMBL" id="AFY97152.1"/>
    </source>
</evidence>
<dbReference type="InterPro" id="IPR052381">
    <property type="entry name" value="AAA_domain_protein"/>
</dbReference>
<dbReference type="SMART" id="SM00382">
    <property type="entry name" value="AAA"/>
    <property type="match status" value="1"/>
</dbReference>
<keyword evidence="1" id="KW-0547">Nucleotide-binding</keyword>
<keyword evidence="6" id="KW-0614">Plasmid</keyword>
<dbReference type="Proteomes" id="UP000010366">
    <property type="component" value="Plasmid pCHA6605.01"/>
</dbReference>
<keyword evidence="7" id="KW-1185">Reference proteome</keyword>
<sequence>MLKNLVRNYPLIKVETTVIDRQRSLDKLQLVGDELGKPVYFWSLLQPEFQPSVTMGRSFTARPISRTIDSIGALQATTNGLYVFENLFALIDAASPLEREGCYQAISQLFTRLNHQERECLVVFMESGRGTIPTFLVPIIHEYKFPLPTTFELTTLLLEHGIDLSASPRLANVLAGLTAEEIVVGIRANQEAISDSEALGDRLLNYKYDLFKSFGLEFIGDTATKDIGGMDLLKQALEEVKMDFTPAARECGLPLPRGWILVGVPGAGKTYFAKICAQKLGLPLVNIGIDTVRSGGVAKFKQLLKRIDACEPCIAYFDEFDKFFADERGLELLGILLTWLSEKTSSTFVLASLNRLENLSLELTRVGRFDRVFYVDFPSSDERKQILQLHCARFDRRYAQSEHGPLTIEEWLTIMEATNKYTGAELAQIAIVAAKQQFYQGRGDNIQIDADSLLLAKKQVKSLYGRDPEGIFAIENRAKAFTEASSSNQPTALDLPELDIYVGRRG</sequence>
<dbReference type="EMBL" id="CP003601">
    <property type="protein sequence ID" value="AFY97152.1"/>
    <property type="molecule type" value="Genomic_DNA"/>
</dbReference>
<dbReference type="InterPro" id="IPR003593">
    <property type="entry name" value="AAA+_ATPase"/>
</dbReference>
<dbReference type="InterPro" id="IPR003959">
    <property type="entry name" value="ATPase_AAA_core"/>
</dbReference>
<dbReference type="Gene3D" id="1.10.8.60">
    <property type="match status" value="1"/>
</dbReference>
<evidence type="ECO:0000256" key="3">
    <source>
        <dbReference type="ARBA" id="ARBA00038088"/>
    </source>
</evidence>
<dbReference type="HOGENOM" id="CLU_023673_1_0_3"/>
<dbReference type="eggNOG" id="COG0464">
    <property type="taxonomic scope" value="Bacteria"/>
</dbReference>
<dbReference type="GO" id="GO:0005524">
    <property type="term" value="F:ATP binding"/>
    <property type="evidence" value="ECO:0007669"/>
    <property type="project" value="UniProtKB-KW"/>
</dbReference>